<keyword evidence="1" id="KW-0472">Membrane</keyword>
<keyword evidence="1" id="KW-1133">Transmembrane helix</keyword>
<gene>
    <name evidence="2" type="ORF">Msi02_71410</name>
</gene>
<proteinExistence type="predicted"/>
<keyword evidence="1" id="KW-0812">Transmembrane</keyword>
<comment type="caution">
    <text evidence="2">The sequence shown here is derived from an EMBL/GenBank/DDBJ whole genome shotgun (WGS) entry which is preliminary data.</text>
</comment>
<feature type="transmembrane region" description="Helical" evidence="1">
    <location>
        <begin position="20"/>
        <end position="38"/>
    </location>
</feature>
<protein>
    <recommendedName>
        <fullName evidence="4">HPF/RaiA family ribosome-associated protein</fullName>
    </recommendedName>
</protein>
<sequence length="89" mass="9710">MESHVTESKKGSIDQLVVELPAVAAISGALARILRLWLQRDRDREISAEIRLPHSDPVIVKASGEGVSLDALQKAIDTAVTQLQKPKDE</sequence>
<evidence type="ECO:0000313" key="3">
    <source>
        <dbReference type="Proteomes" id="UP000660454"/>
    </source>
</evidence>
<evidence type="ECO:0000256" key="1">
    <source>
        <dbReference type="SAM" id="Phobius"/>
    </source>
</evidence>
<organism evidence="2 3">
    <name type="scientific">Microbispora siamensis</name>
    <dbReference type="NCBI Taxonomy" id="564413"/>
    <lineage>
        <taxon>Bacteria</taxon>
        <taxon>Bacillati</taxon>
        <taxon>Actinomycetota</taxon>
        <taxon>Actinomycetes</taxon>
        <taxon>Streptosporangiales</taxon>
        <taxon>Streptosporangiaceae</taxon>
        <taxon>Microbispora</taxon>
    </lineage>
</organism>
<accession>A0ABQ4GY05</accession>
<evidence type="ECO:0008006" key="4">
    <source>
        <dbReference type="Google" id="ProtNLM"/>
    </source>
</evidence>
<evidence type="ECO:0000313" key="2">
    <source>
        <dbReference type="EMBL" id="GIH66324.1"/>
    </source>
</evidence>
<dbReference type="Proteomes" id="UP000660454">
    <property type="component" value="Unassembled WGS sequence"/>
</dbReference>
<name>A0ABQ4GY05_9ACTN</name>
<reference evidence="2 3" key="1">
    <citation type="submission" date="2021-01" db="EMBL/GenBank/DDBJ databases">
        <title>Whole genome shotgun sequence of Microbispora siamensis NBRC 104113.</title>
        <authorList>
            <person name="Komaki H."/>
            <person name="Tamura T."/>
        </authorList>
    </citation>
    <scope>NUCLEOTIDE SEQUENCE [LARGE SCALE GENOMIC DNA]</scope>
    <source>
        <strain evidence="2 3">NBRC 104113</strain>
    </source>
</reference>
<dbReference type="EMBL" id="BOOF01000052">
    <property type="protein sequence ID" value="GIH66324.1"/>
    <property type="molecule type" value="Genomic_DNA"/>
</dbReference>
<keyword evidence="3" id="KW-1185">Reference proteome</keyword>